<dbReference type="Pfam" id="PF13306">
    <property type="entry name" value="LRR_5"/>
    <property type="match status" value="3"/>
</dbReference>
<proteinExistence type="predicted"/>
<dbReference type="InterPro" id="IPR050328">
    <property type="entry name" value="Dev_Immune_Receptor"/>
</dbReference>
<evidence type="ECO:0000313" key="3">
    <source>
        <dbReference type="Proteomes" id="UP000887566"/>
    </source>
</evidence>
<name>A0A914VXV6_9BILA</name>
<organism evidence="3 4">
    <name type="scientific">Plectus sambesii</name>
    <dbReference type="NCBI Taxonomy" id="2011161"/>
    <lineage>
        <taxon>Eukaryota</taxon>
        <taxon>Metazoa</taxon>
        <taxon>Ecdysozoa</taxon>
        <taxon>Nematoda</taxon>
        <taxon>Chromadorea</taxon>
        <taxon>Plectida</taxon>
        <taxon>Plectina</taxon>
        <taxon>Plectoidea</taxon>
        <taxon>Plectidae</taxon>
        <taxon>Plectus</taxon>
    </lineage>
</organism>
<accession>A0A914VXV6</accession>
<evidence type="ECO:0000313" key="4">
    <source>
        <dbReference type="WBParaSite" id="PSAMB.scaffold2790size21283.g19159.t1"/>
    </source>
</evidence>
<feature type="chain" id="PRO_5037020635" evidence="2">
    <location>
        <begin position="29"/>
        <end position="861"/>
    </location>
</feature>
<dbReference type="PANTHER" id="PTHR24373">
    <property type="entry name" value="SLIT RELATED LEUCINE-RICH REPEAT NEURONAL PROTEIN"/>
    <property type="match status" value="1"/>
</dbReference>
<protein>
    <submittedName>
        <fullName evidence="4">Uncharacterized protein</fullName>
    </submittedName>
</protein>
<evidence type="ECO:0000256" key="1">
    <source>
        <dbReference type="ARBA" id="ARBA00022729"/>
    </source>
</evidence>
<dbReference type="GO" id="GO:0031012">
    <property type="term" value="C:extracellular matrix"/>
    <property type="evidence" value="ECO:0007669"/>
    <property type="project" value="TreeGrafter"/>
</dbReference>
<keyword evidence="3" id="KW-1185">Reference proteome</keyword>
<dbReference type="WBParaSite" id="PSAMB.scaffold2790size21283.g19159.t1">
    <property type="protein sequence ID" value="PSAMB.scaffold2790size21283.g19159.t1"/>
    <property type="gene ID" value="PSAMB.scaffold2790size21283.g19159"/>
</dbReference>
<reference evidence="4" key="1">
    <citation type="submission" date="2022-11" db="UniProtKB">
        <authorList>
            <consortium name="WormBaseParasite"/>
        </authorList>
    </citation>
    <scope>IDENTIFICATION</scope>
</reference>
<dbReference type="Proteomes" id="UP000887566">
    <property type="component" value="Unplaced"/>
</dbReference>
<dbReference type="InterPro" id="IPR032675">
    <property type="entry name" value="LRR_dom_sf"/>
</dbReference>
<dbReference type="PANTHER" id="PTHR24373:SF370">
    <property type="entry name" value="FISH-LIPS, ISOFORM E"/>
    <property type="match status" value="1"/>
</dbReference>
<keyword evidence="1 2" id="KW-0732">Signal</keyword>
<dbReference type="AlphaFoldDB" id="A0A914VXV6"/>
<dbReference type="GO" id="GO:0005615">
    <property type="term" value="C:extracellular space"/>
    <property type="evidence" value="ECO:0007669"/>
    <property type="project" value="TreeGrafter"/>
</dbReference>
<dbReference type="Gene3D" id="3.80.10.10">
    <property type="entry name" value="Ribonuclease Inhibitor"/>
    <property type="match status" value="3"/>
</dbReference>
<feature type="signal peptide" evidence="2">
    <location>
        <begin position="1"/>
        <end position="28"/>
    </location>
</feature>
<dbReference type="SUPFAM" id="SSF52058">
    <property type="entry name" value="L domain-like"/>
    <property type="match status" value="2"/>
</dbReference>
<dbReference type="InterPro" id="IPR026906">
    <property type="entry name" value="LRR_5"/>
</dbReference>
<evidence type="ECO:0000256" key="2">
    <source>
        <dbReference type="SAM" id="SignalP"/>
    </source>
</evidence>
<sequence>MADATRTVLLGVALVLLLLLLTARLTTASCPDNGCVCANNLIVCSCSEVIGPNGTSERALTLASFESIDYIAKVIIHSCDRLVIPKDTFAGLSISDELRIIGVRHIDIEPWAFREMQRSPKQIIIRDSGLSVLRADTFAGISNVEHLWLRNVTVDSIESYAFRHMSNIDYLYFRESKVNHIKTKAFSKMSNIRRLFLRGRMGIQSIGPFAFSDSSIDEVIIEDATILTMNGFALSGMTVRQAQIVNCSVLASDMDIPADAEFPVQTAEHLHFFQTNFDRFSLSPFSNYSRIHLEHCRIEELIPAGQVHLRNVSIIKVKTTLINYMRSYCLAGAKDIKEILVQDSAIDTIFERAFEGAERLGVLAISETRMIQFNQHAFSNATFDEVIFDRCAMKALAHNCFGGLSAKRLELTGMKLDKVHGRAFKGAKVDQIVLHDCHFKVFEDHAFESAHASQSINVTECVFEETPTSSTLAGAITPRLEFSQNRFPCSCMPHNAQFFAMADESANTQAQHWTFRRNLCAHNATAQPPTTIEHFRKACPASAMRVPTFSSKSLTCRHFAQVLECICKDPMGANPVFDAEILAQVNVDISTVSIGDCDQLTIASGTVSPLTTVLHRLVAVTIYRVKRLFIEPKAFDGLHSLMAVLIVNSDLSTIPTAAFNRLTALKRLRISNCRIDSCANGAISHCSIERLTIHETEVRLFLPKAFRDSKIANMTWSNCVVKEIFDDALDEAQIGFLTVVGSTIVQPRPTAFTLSKKVCFKENKMPCECGAGRLRKLQEMNACVEDNFCSAPNSVQSLTFEKALRSEFQTQLNACTSPPPSMPSHTATAHNDAALCRRHDLLLLVLLFASVISRLLSPRCS</sequence>